<dbReference type="GO" id="GO:0005483">
    <property type="term" value="F:soluble NSF attachment protein activity"/>
    <property type="evidence" value="ECO:0007669"/>
    <property type="project" value="TreeGrafter"/>
</dbReference>
<organism evidence="4">
    <name type="scientific">Entamoeba invadens</name>
    <dbReference type="NCBI Taxonomy" id="33085"/>
    <lineage>
        <taxon>Eukaryota</taxon>
        <taxon>Amoebozoa</taxon>
        <taxon>Evosea</taxon>
        <taxon>Archamoebae</taxon>
        <taxon>Mastigamoebida</taxon>
        <taxon>Entamoebidae</taxon>
        <taxon>Entamoeba</taxon>
    </lineage>
</organism>
<protein>
    <submittedName>
        <fullName evidence="4">Alpha-soluble NSF attachment protein, putative</fullName>
    </submittedName>
</protein>
<dbReference type="PANTHER" id="PTHR13768:SF8">
    <property type="entry name" value="ALPHA-SOLUBLE NSF ATTACHMENT PROTEIN"/>
    <property type="match status" value="1"/>
</dbReference>
<accession>S0AYK6</accession>
<keyword evidence="3" id="KW-0653">Protein transport</keyword>
<evidence type="ECO:0000256" key="1">
    <source>
        <dbReference type="ARBA" id="ARBA00010050"/>
    </source>
</evidence>
<sequence>MTKRNQKADQLYEEAATLETKWSIFSKEQNMSKAQELYNKAANLYKAGEDYDKAALAFSKSNLLSTKLGDTSDANKALQNQALCLSKGTNPESAVDILLGVVENYIAAGAFSQASKTQQEIGKIFEELKKYDKAAEAYKTAASQYEMDNRPASALPLKISAAKLEALTGKYMDAYKTFDQTGMDQINQGALRFGAKEHFINAILCQMCNDDEIGAAKSVDKYKTLDPSLSSERDYKTMADLANALKEMDLDKFNAVVGNYTQLKQVDEFRRQLFEVLKKKIEDNANAALL</sequence>
<name>S0AYK6_ENTIV</name>
<keyword evidence="2" id="KW-0813">Transport</keyword>
<dbReference type="GO" id="GO:0035494">
    <property type="term" value="P:SNARE complex disassembly"/>
    <property type="evidence" value="ECO:0007669"/>
    <property type="project" value="TreeGrafter"/>
</dbReference>
<dbReference type="GO" id="GO:0019905">
    <property type="term" value="F:syntaxin binding"/>
    <property type="evidence" value="ECO:0007669"/>
    <property type="project" value="TreeGrafter"/>
</dbReference>
<proteinExistence type="evidence at transcript level"/>
<dbReference type="Pfam" id="PF14938">
    <property type="entry name" value="SNAP"/>
    <property type="match status" value="1"/>
</dbReference>
<dbReference type="EMBL" id="AK422095">
    <property type="protein sequence ID" value="BAN40600.1"/>
    <property type="molecule type" value="mRNA"/>
</dbReference>
<dbReference type="GO" id="GO:0031201">
    <property type="term" value="C:SNARE complex"/>
    <property type="evidence" value="ECO:0007669"/>
    <property type="project" value="TreeGrafter"/>
</dbReference>
<dbReference type="Gene3D" id="1.25.40.10">
    <property type="entry name" value="Tetratricopeptide repeat domain"/>
    <property type="match status" value="1"/>
</dbReference>
<evidence type="ECO:0000313" key="4">
    <source>
        <dbReference type="EMBL" id="BAN40600.1"/>
    </source>
</evidence>
<dbReference type="InterPro" id="IPR000744">
    <property type="entry name" value="NSF_attach"/>
</dbReference>
<evidence type="ECO:0000256" key="2">
    <source>
        <dbReference type="ARBA" id="ARBA00022448"/>
    </source>
</evidence>
<dbReference type="GO" id="GO:0006886">
    <property type="term" value="P:intracellular protein transport"/>
    <property type="evidence" value="ECO:0007669"/>
    <property type="project" value="InterPro"/>
</dbReference>
<dbReference type="VEuPathDB" id="AmoebaDB:EIN_044350"/>
<dbReference type="SUPFAM" id="SSF48452">
    <property type="entry name" value="TPR-like"/>
    <property type="match status" value="1"/>
</dbReference>
<dbReference type="InterPro" id="IPR011990">
    <property type="entry name" value="TPR-like_helical_dom_sf"/>
</dbReference>
<dbReference type="GO" id="GO:0005774">
    <property type="term" value="C:vacuolar membrane"/>
    <property type="evidence" value="ECO:0007669"/>
    <property type="project" value="TreeGrafter"/>
</dbReference>
<dbReference type="PANTHER" id="PTHR13768">
    <property type="entry name" value="SOLUBLE NSF ATTACHMENT PROTEIN SNAP"/>
    <property type="match status" value="1"/>
</dbReference>
<reference evidence="4" key="1">
    <citation type="submission" date="2012-06" db="EMBL/GenBank/DDBJ databases">
        <title>Short 5' UTR of Entamoeba genes.</title>
        <authorList>
            <person name="Hiranuka K."/>
            <person name="Kumagai M."/>
            <person name="Wakaguri H."/>
            <person name="Suzuki Y."/>
            <person name="Sugano S."/>
            <person name="Watanabe J."/>
            <person name="Makioka A."/>
        </authorList>
    </citation>
    <scope>NUCLEOTIDE SEQUENCE</scope>
    <source>
        <strain evidence="4">IP1</strain>
    </source>
</reference>
<dbReference type="PRINTS" id="PR00448">
    <property type="entry name" value="NSFATTACHMNT"/>
</dbReference>
<comment type="similarity">
    <text evidence="1">Belongs to the SNAP family.</text>
</comment>
<evidence type="ECO:0000256" key="3">
    <source>
        <dbReference type="ARBA" id="ARBA00022927"/>
    </source>
</evidence>
<dbReference type="AlphaFoldDB" id="S0AYK6"/>